<evidence type="ECO:0000256" key="1">
    <source>
        <dbReference type="SAM" id="SignalP"/>
    </source>
</evidence>
<proteinExistence type="predicted"/>
<gene>
    <name evidence="2" type="ORF">GBAR_LOCUS8096</name>
</gene>
<keyword evidence="3" id="KW-1185">Reference proteome</keyword>
<feature type="signal peptide" evidence="1">
    <location>
        <begin position="1"/>
        <end position="24"/>
    </location>
</feature>
<evidence type="ECO:0008006" key="4">
    <source>
        <dbReference type="Google" id="ProtNLM"/>
    </source>
</evidence>
<dbReference type="EMBL" id="CASHTH010001202">
    <property type="protein sequence ID" value="CAI8012631.1"/>
    <property type="molecule type" value="Genomic_DNA"/>
</dbReference>
<evidence type="ECO:0000313" key="3">
    <source>
        <dbReference type="Proteomes" id="UP001174909"/>
    </source>
</evidence>
<accession>A0AA35RL96</accession>
<dbReference type="Proteomes" id="UP001174909">
    <property type="component" value="Unassembled WGS sequence"/>
</dbReference>
<reference evidence="2" key="1">
    <citation type="submission" date="2023-03" db="EMBL/GenBank/DDBJ databases">
        <authorList>
            <person name="Steffen K."/>
            <person name="Cardenas P."/>
        </authorList>
    </citation>
    <scope>NUCLEOTIDE SEQUENCE</scope>
</reference>
<evidence type="ECO:0000313" key="2">
    <source>
        <dbReference type="EMBL" id="CAI8012631.1"/>
    </source>
</evidence>
<comment type="caution">
    <text evidence="2">The sequence shown here is derived from an EMBL/GenBank/DDBJ whole genome shotgun (WGS) entry which is preliminary data.</text>
</comment>
<organism evidence="2 3">
    <name type="scientific">Geodia barretti</name>
    <name type="common">Barrett's horny sponge</name>
    <dbReference type="NCBI Taxonomy" id="519541"/>
    <lineage>
        <taxon>Eukaryota</taxon>
        <taxon>Metazoa</taxon>
        <taxon>Porifera</taxon>
        <taxon>Demospongiae</taxon>
        <taxon>Heteroscleromorpha</taxon>
        <taxon>Tetractinellida</taxon>
        <taxon>Astrophorina</taxon>
        <taxon>Geodiidae</taxon>
        <taxon>Geodia</taxon>
    </lineage>
</organism>
<feature type="chain" id="PRO_5041290214" description="Secreted protein" evidence="1">
    <location>
        <begin position="25"/>
        <end position="147"/>
    </location>
</feature>
<keyword evidence="1" id="KW-0732">Signal</keyword>
<name>A0AA35RL96_GEOBA</name>
<sequence length="147" mass="16925">MGEISKCVRLGVFFLLLCPATMQANDACNDFSPGYFGYHRDYYGLLYEEYPYYNSRYTDLYQKFEDALVNKSTLLGNLRVGFISKGDIPIHFRLKLELMNGTNINVKITQKSTLHFVVMHLLLEAMDMCILLIGSHFGNEIQFPDSQ</sequence>
<protein>
    <recommendedName>
        <fullName evidence="4">Secreted protein</fullName>
    </recommendedName>
</protein>
<dbReference type="AlphaFoldDB" id="A0AA35RL96"/>